<evidence type="ECO:0000313" key="2">
    <source>
        <dbReference type="EMBL" id="VEL18346.1"/>
    </source>
</evidence>
<comment type="caution">
    <text evidence="2">The sequence shown here is derived from an EMBL/GenBank/DDBJ whole genome shotgun (WGS) entry which is preliminary data.</text>
</comment>
<dbReference type="Proteomes" id="UP000784294">
    <property type="component" value="Unassembled WGS sequence"/>
</dbReference>
<evidence type="ECO:0000256" key="1">
    <source>
        <dbReference type="SAM" id="MobiDB-lite"/>
    </source>
</evidence>
<keyword evidence="3" id="KW-1185">Reference proteome</keyword>
<dbReference type="EMBL" id="CAAALY010036625">
    <property type="protein sequence ID" value="VEL18346.1"/>
    <property type="molecule type" value="Genomic_DNA"/>
</dbReference>
<sequence>MGRLRGVENNFRLSHLHLSDNQQALRHHQLRLQQWHRLRRLVQPPAPLASAEAQSIQSHADGPANISPQSHSEMTSLSQRPDGMDSPEGRIAVDLVHTEPESQHDVEADDKEEDMWLMQKSLMKRVVRLFPGQRARRWRRPEHFDTQAEEDYRKQSVLEPWKRALRRVKRDEHYFAVIRQSFGMDTVSWHKI</sequence>
<gene>
    <name evidence="2" type="ORF">PXEA_LOCUS11786</name>
</gene>
<organism evidence="2 3">
    <name type="scientific">Protopolystoma xenopodis</name>
    <dbReference type="NCBI Taxonomy" id="117903"/>
    <lineage>
        <taxon>Eukaryota</taxon>
        <taxon>Metazoa</taxon>
        <taxon>Spiralia</taxon>
        <taxon>Lophotrochozoa</taxon>
        <taxon>Platyhelminthes</taxon>
        <taxon>Monogenea</taxon>
        <taxon>Polyopisthocotylea</taxon>
        <taxon>Polystomatidea</taxon>
        <taxon>Polystomatidae</taxon>
        <taxon>Protopolystoma</taxon>
    </lineage>
</organism>
<name>A0A3S5CLI5_9PLAT</name>
<evidence type="ECO:0000313" key="3">
    <source>
        <dbReference type="Proteomes" id="UP000784294"/>
    </source>
</evidence>
<accession>A0A3S5CLI5</accession>
<feature type="region of interest" description="Disordered" evidence="1">
    <location>
        <begin position="47"/>
        <end position="87"/>
    </location>
</feature>
<proteinExistence type="predicted"/>
<reference evidence="2" key="1">
    <citation type="submission" date="2018-11" db="EMBL/GenBank/DDBJ databases">
        <authorList>
            <consortium name="Pathogen Informatics"/>
        </authorList>
    </citation>
    <scope>NUCLEOTIDE SEQUENCE</scope>
</reference>
<protein>
    <submittedName>
        <fullName evidence="2">Uncharacterized protein</fullName>
    </submittedName>
</protein>
<dbReference type="AlphaFoldDB" id="A0A3S5CLI5"/>
<feature type="compositionally biased region" description="Polar residues" evidence="1">
    <location>
        <begin position="66"/>
        <end position="79"/>
    </location>
</feature>